<gene>
    <name evidence="4" type="ORF">EVC35_01180</name>
</gene>
<organism evidence="4 5">
    <name type="scientific">Oenococcus sicerae</name>
    <dbReference type="NCBI Taxonomy" id="2203724"/>
    <lineage>
        <taxon>Bacteria</taxon>
        <taxon>Bacillati</taxon>
        <taxon>Bacillota</taxon>
        <taxon>Bacilli</taxon>
        <taxon>Lactobacillales</taxon>
        <taxon>Lactobacillaceae</taxon>
        <taxon>Oenococcus</taxon>
    </lineage>
</organism>
<evidence type="ECO:0000256" key="1">
    <source>
        <dbReference type="ARBA" id="ARBA00022741"/>
    </source>
</evidence>
<reference evidence="4" key="1">
    <citation type="submission" date="2019-01" db="EMBL/GenBank/DDBJ databases">
        <title>Oenococcus sicerae UCMA17102.</title>
        <authorList>
            <person name="Cousin F.J."/>
            <person name="Le Guellec R."/>
            <person name="Cretenet M."/>
        </authorList>
    </citation>
    <scope>NUCLEOTIDE SEQUENCE</scope>
    <source>
        <strain evidence="4">UCMA17102</strain>
    </source>
</reference>
<dbReference type="InterPro" id="IPR017871">
    <property type="entry name" value="ABC_transporter-like_CS"/>
</dbReference>
<name>A0AAJ1RB92_9LACO</name>
<proteinExistence type="predicted"/>
<dbReference type="SMART" id="SM00382">
    <property type="entry name" value="AAA"/>
    <property type="match status" value="1"/>
</dbReference>
<evidence type="ECO:0000313" key="5">
    <source>
        <dbReference type="Proteomes" id="UP001167919"/>
    </source>
</evidence>
<keyword evidence="1" id="KW-0547">Nucleotide-binding</keyword>
<dbReference type="CDD" id="cd03230">
    <property type="entry name" value="ABC_DR_subfamily_A"/>
    <property type="match status" value="1"/>
</dbReference>
<dbReference type="AlphaFoldDB" id="A0AAJ1RB92"/>
<dbReference type="InterPro" id="IPR027417">
    <property type="entry name" value="P-loop_NTPase"/>
</dbReference>
<accession>A0AAJ1RB92</accession>
<dbReference type="GO" id="GO:0005524">
    <property type="term" value="F:ATP binding"/>
    <property type="evidence" value="ECO:0007669"/>
    <property type="project" value="UniProtKB-KW"/>
</dbReference>
<dbReference type="InterPro" id="IPR003439">
    <property type="entry name" value="ABC_transporter-like_ATP-bd"/>
</dbReference>
<dbReference type="PANTHER" id="PTHR43038">
    <property type="entry name" value="ATP-BINDING CASSETTE, SUB-FAMILY H, MEMBER 1"/>
    <property type="match status" value="1"/>
</dbReference>
<dbReference type="Pfam" id="PF00005">
    <property type="entry name" value="ABC_tran"/>
    <property type="match status" value="1"/>
</dbReference>
<keyword evidence="2 4" id="KW-0067">ATP-binding</keyword>
<dbReference type="EMBL" id="SDWY01000001">
    <property type="protein sequence ID" value="MDN6899622.1"/>
    <property type="molecule type" value="Genomic_DNA"/>
</dbReference>
<protein>
    <submittedName>
        <fullName evidence="4">ABC transporter ATP-binding protein</fullName>
    </submittedName>
</protein>
<comment type="caution">
    <text evidence="4">The sequence shown here is derived from an EMBL/GenBank/DDBJ whole genome shotgun (WGS) entry which is preliminary data.</text>
</comment>
<evidence type="ECO:0000256" key="2">
    <source>
        <dbReference type="ARBA" id="ARBA00022840"/>
    </source>
</evidence>
<sequence>MANKTEAIDIKQLTKTFGKQIVLKNIDLKLHAGEILGLLGPSGSGKTTLIKSIMGMTQIDSGTLTVLEKHMPNRAILEKIGYMAQSDALYNNLTGKENLEFFGQLLSISHEQLAKAIEHAAAVVNLTASLNKRVINYSGGMKRRLSLAIALLQDPSLLILDEPTVGIDPELSQQIWQELRKLRNEDKSIIITTHVMTDAEKCDYLMLIRDGRVISKGTPDELKHEFKVNSLEEVFLAAGKTQKKGQLS</sequence>
<dbReference type="RefSeq" id="WP_301710899.1">
    <property type="nucleotide sequence ID" value="NZ_SDWY01000001.1"/>
</dbReference>
<dbReference type="Gene3D" id="3.40.50.300">
    <property type="entry name" value="P-loop containing nucleotide triphosphate hydrolases"/>
    <property type="match status" value="1"/>
</dbReference>
<dbReference type="SUPFAM" id="SSF52540">
    <property type="entry name" value="P-loop containing nucleoside triphosphate hydrolases"/>
    <property type="match status" value="1"/>
</dbReference>
<dbReference type="Proteomes" id="UP001167919">
    <property type="component" value="Unassembled WGS sequence"/>
</dbReference>
<dbReference type="PROSITE" id="PS50893">
    <property type="entry name" value="ABC_TRANSPORTER_2"/>
    <property type="match status" value="1"/>
</dbReference>
<dbReference type="PANTHER" id="PTHR43038:SF3">
    <property type="entry name" value="ABC TRANSPORTER G FAMILY MEMBER 20 ISOFORM X1"/>
    <property type="match status" value="1"/>
</dbReference>
<dbReference type="GO" id="GO:0016887">
    <property type="term" value="F:ATP hydrolysis activity"/>
    <property type="evidence" value="ECO:0007669"/>
    <property type="project" value="InterPro"/>
</dbReference>
<feature type="domain" description="ABC transporter" evidence="3">
    <location>
        <begin position="8"/>
        <end position="235"/>
    </location>
</feature>
<dbReference type="InterPro" id="IPR003593">
    <property type="entry name" value="AAA+_ATPase"/>
</dbReference>
<dbReference type="PROSITE" id="PS00211">
    <property type="entry name" value="ABC_TRANSPORTER_1"/>
    <property type="match status" value="1"/>
</dbReference>
<evidence type="ECO:0000259" key="3">
    <source>
        <dbReference type="PROSITE" id="PS50893"/>
    </source>
</evidence>
<evidence type="ECO:0000313" key="4">
    <source>
        <dbReference type="EMBL" id="MDN6899622.1"/>
    </source>
</evidence>